<gene>
    <name evidence="2" type="ORF">CLODIP_2_CD11400</name>
</gene>
<accession>A0A8S1BWT7</accession>
<sequence>MEDTENTVPIVAASAKSLLTVTGKQPILPLARKALQEKNITYENGNLCERGQGSPIEAVTTKSFNEDPVSTPPKPEFAVTEEKSQNSAEEDQSQALTDTNSASFVSLNTLSATEAVFNSATGDHSRPISADTDSLDYESADESVKTEDQKENGVKLNESLGLDALTNKLSNLYLNSPHVSKKAPAFHSEDTSSAASTTVLSDESISDISFSASLIEVIQHTSQTENQPEDSHKPEKKLEPEELAEPEKKQEPEKLVEPEKKQDIVEPEKKEEHIISPVDEKQQVECPIKPEEPAAKQEGQTEFLELDKSGAEPQAEEPGKTELETEPELENKAESQAEKQSKVEFPTEESAVTSDELNVLVATEDISWAVVPEVIVPCSDTYQASENLLKANELSAIQTETAEIKEEKPQDIKAVEEQLVSENQQETPVAVCEAPQEKVVEEAPATLESLDEQKQQQTEVASAPEKELEESCTQESGAVEEESAKEETKEEQVQLVDPEVAPTAFEHKEIELVEETKEPESLEVPKESDLFEKPDTCKSIEAQKEQEPLLESLNAEKVQAEQIEVVVDPEVSTKPERAVEFSGEVSFVEPNLISLDSTESVPSEALIQDFELTKEQIDYQLDRQDQVVKLELFKELDQPEKEVSEEKPVVERKIAPATVFIQEKKEVETLKKEPFITSTGSLSELLDLCKQQQRNLEDEVDTRVVEETNELQERIAADADLTTRRL</sequence>
<name>A0A8S1BWT7_9INSE</name>
<feature type="region of interest" description="Disordered" evidence="1">
    <location>
        <begin position="120"/>
        <end position="152"/>
    </location>
</feature>
<feature type="compositionally biased region" description="Polar residues" evidence="1">
    <location>
        <begin position="191"/>
        <end position="202"/>
    </location>
</feature>
<feature type="region of interest" description="Disordered" evidence="1">
    <location>
        <begin position="442"/>
        <end position="534"/>
    </location>
</feature>
<feature type="compositionally biased region" description="Acidic residues" evidence="1">
    <location>
        <begin position="467"/>
        <end position="484"/>
    </location>
</feature>
<dbReference type="EMBL" id="CADEPI010000005">
    <property type="protein sequence ID" value="CAB3361309.1"/>
    <property type="molecule type" value="Genomic_DNA"/>
</dbReference>
<evidence type="ECO:0000313" key="3">
    <source>
        <dbReference type="Proteomes" id="UP000494165"/>
    </source>
</evidence>
<feature type="compositionally biased region" description="Basic and acidic residues" evidence="1">
    <location>
        <begin position="229"/>
        <end position="295"/>
    </location>
</feature>
<proteinExistence type="predicted"/>
<keyword evidence="3" id="KW-1185">Reference proteome</keyword>
<comment type="caution">
    <text evidence="2">The sequence shown here is derived from an EMBL/GenBank/DDBJ whole genome shotgun (WGS) entry which is preliminary data.</text>
</comment>
<evidence type="ECO:0000313" key="2">
    <source>
        <dbReference type="EMBL" id="CAB3361309.1"/>
    </source>
</evidence>
<dbReference type="AlphaFoldDB" id="A0A8S1BWT7"/>
<dbReference type="Proteomes" id="UP000494165">
    <property type="component" value="Unassembled WGS sequence"/>
</dbReference>
<feature type="compositionally biased region" description="Basic and acidic residues" evidence="1">
    <location>
        <begin position="142"/>
        <end position="152"/>
    </location>
</feature>
<evidence type="ECO:0000256" key="1">
    <source>
        <dbReference type="SAM" id="MobiDB-lite"/>
    </source>
</evidence>
<protein>
    <submittedName>
        <fullName evidence="2">Uncharacterized protein</fullName>
    </submittedName>
</protein>
<feature type="region of interest" description="Disordered" evidence="1">
    <location>
        <begin position="219"/>
        <end position="355"/>
    </location>
</feature>
<reference evidence="2 3" key="1">
    <citation type="submission" date="2020-04" db="EMBL/GenBank/DDBJ databases">
        <authorList>
            <person name="Alioto T."/>
            <person name="Alioto T."/>
            <person name="Gomez Garrido J."/>
        </authorList>
    </citation>
    <scope>NUCLEOTIDE SEQUENCE [LARGE SCALE GENOMIC DNA]</scope>
</reference>
<feature type="region of interest" description="Disordered" evidence="1">
    <location>
        <begin position="181"/>
        <end position="202"/>
    </location>
</feature>
<organism evidence="2 3">
    <name type="scientific">Cloeon dipterum</name>
    <dbReference type="NCBI Taxonomy" id="197152"/>
    <lineage>
        <taxon>Eukaryota</taxon>
        <taxon>Metazoa</taxon>
        <taxon>Ecdysozoa</taxon>
        <taxon>Arthropoda</taxon>
        <taxon>Hexapoda</taxon>
        <taxon>Insecta</taxon>
        <taxon>Pterygota</taxon>
        <taxon>Palaeoptera</taxon>
        <taxon>Ephemeroptera</taxon>
        <taxon>Pisciforma</taxon>
        <taxon>Baetidae</taxon>
        <taxon>Cloeon</taxon>
    </lineage>
</organism>
<feature type="compositionally biased region" description="Basic and acidic residues" evidence="1">
    <location>
        <begin position="317"/>
        <end position="342"/>
    </location>
</feature>
<feature type="compositionally biased region" description="Basic and acidic residues" evidence="1">
    <location>
        <begin position="505"/>
        <end position="534"/>
    </location>
</feature>
<feature type="region of interest" description="Disordered" evidence="1">
    <location>
        <begin position="60"/>
        <end position="99"/>
    </location>
</feature>